<dbReference type="EMBL" id="QZAF01000359">
    <property type="protein sequence ID" value="THV67978.1"/>
    <property type="molecule type" value="Genomic_DNA"/>
</dbReference>
<protein>
    <recommendedName>
        <fullName evidence="1">Secreted protein CSS2 C-terminal domain-containing protein</fullName>
    </recommendedName>
</protein>
<comment type="caution">
    <text evidence="2">The sequence shown here is derived from an EMBL/GenBank/DDBJ whole genome shotgun (WGS) entry which is preliminary data.</text>
</comment>
<sequence>MQHKESFSKSLPNMKSIIAWIVASMTAQWGREECAVSTGAFGKFAYKYYAVGSSSDPCATSSQLGRIEESLYHSIQKLDLDTLPDSTCMPVDFDGQWNNGAWKGYLLYGPLGKVQLDEYCGPSLKPELKLTSTNSIKEL</sequence>
<dbReference type="AlphaFoldDB" id="A0A4S8SC20"/>
<accession>A0A4S8SC20</accession>
<proteinExistence type="predicted"/>
<gene>
    <name evidence="2" type="ORF">D6D28_07072</name>
</gene>
<dbReference type="InterPro" id="IPR046624">
    <property type="entry name" value="CSS2_C"/>
</dbReference>
<dbReference type="Pfam" id="PF20521">
    <property type="entry name" value="DUF6736"/>
    <property type="match status" value="1"/>
</dbReference>
<name>A0A4S8SC20_AURPU</name>
<evidence type="ECO:0000313" key="3">
    <source>
        <dbReference type="Proteomes" id="UP000304951"/>
    </source>
</evidence>
<evidence type="ECO:0000259" key="1">
    <source>
        <dbReference type="Pfam" id="PF20521"/>
    </source>
</evidence>
<reference evidence="2 3" key="1">
    <citation type="submission" date="2018-10" db="EMBL/GenBank/DDBJ databases">
        <title>Fifty Aureobasidium pullulans genomes reveal a recombining polyextremotolerant generalist.</title>
        <authorList>
            <person name="Gostincar C."/>
            <person name="Turk M."/>
            <person name="Zajc J."/>
            <person name="Gunde-Cimerman N."/>
        </authorList>
    </citation>
    <scope>NUCLEOTIDE SEQUENCE [LARGE SCALE GENOMIC DNA]</scope>
    <source>
        <strain evidence="2 3">EXF-11900</strain>
    </source>
</reference>
<dbReference type="Proteomes" id="UP000304951">
    <property type="component" value="Unassembled WGS sequence"/>
</dbReference>
<feature type="domain" description="Secreted protein CSS2 C-terminal" evidence="1">
    <location>
        <begin position="13"/>
        <end position="115"/>
    </location>
</feature>
<evidence type="ECO:0000313" key="2">
    <source>
        <dbReference type="EMBL" id="THV67978.1"/>
    </source>
</evidence>
<organism evidence="2 3">
    <name type="scientific">Aureobasidium pullulans</name>
    <name type="common">Black yeast</name>
    <name type="synonym">Pullularia pullulans</name>
    <dbReference type="NCBI Taxonomy" id="5580"/>
    <lineage>
        <taxon>Eukaryota</taxon>
        <taxon>Fungi</taxon>
        <taxon>Dikarya</taxon>
        <taxon>Ascomycota</taxon>
        <taxon>Pezizomycotina</taxon>
        <taxon>Dothideomycetes</taxon>
        <taxon>Dothideomycetidae</taxon>
        <taxon>Dothideales</taxon>
        <taxon>Saccotheciaceae</taxon>
        <taxon>Aureobasidium</taxon>
    </lineage>
</organism>